<protein>
    <recommendedName>
        <fullName evidence="3">6-bladed beta-propeller</fullName>
    </recommendedName>
</protein>
<name>A0ABS1R1W3_9SPHI</name>
<organism evidence="1 2">
    <name type="scientific">Sphingobacterium faecale</name>
    <dbReference type="NCBI Taxonomy" id="2803775"/>
    <lineage>
        <taxon>Bacteria</taxon>
        <taxon>Pseudomonadati</taxon>
        <taxon>Bacteroidota</taxon>
        <taxon>Sphingobacteriia</taxon>
        <taxon>Sphingobacteriales</taxon>
        <taxon>Sphingobacteriaceae</taxon>
        <taxon>Sphingobacterium</taxon>
    </lineage>
</organism>
<accession>A0ABS1R1W3</accession>
<evidence type="ECO:0008006" key="3">
    <source>
        <dbReference type="Google" id="ProtNLM"/>
    </source>
</evidence>
<evidence type="ECO:0000313" key="1">
    <source>
        <dbReference type="EMBL" id="MBL1408037.1"/>
    </source>
</evidence>
<sequence length="293" mass="34184">MKHICYKVSILMVGLICSNCSDPQKVKQQLPSKENLEKKAETIIAYNRNRIPVPQLLDSIDEERTTEEQLFLGEKFFCDSLNKKLLAINIAHPISNIYLIDFRETDSTAIFKDYVGYYKDGVFHGTAKYQNAFHQESFLLEYNPQLGNVSVQIGKQKENYFSISLNDFSSLLKKNTSSLIIDESDQNFKNILDSSKHKTRGFRIDIDGLPLSEQKIIHPYDYYYEAILHKDGTIDLLKNKPPQQANSRYYNEHIINQIIPREIKARKLEPMRIFNQPINTKIQLRVVFYLKHK</sequence>
<comment type="caution">
    <text evidence="1">The sequence shown here is derived from an EMBL/GenBank/DDBJ whole genome shotgun (WGS) entry which is preliminary data.</text>
</comment>
<proteinExistence type="predicted"/>
<keyword evidence="2" id="KW-1185">Reference proteome</keyword>
<evidence type="ECO:0000313" key="2">
    <source>
        <dbReference type="Proteomes" id="UP000625283"/>
    </source>
</evidence>
<dbReference type="EMBL" id="JAERTY010000002">
    <property type="protein sequence ID" value="MBL1408037.1"/>
    <property type="molecule type" value="Genomic_DNA"/>
</dbReference>
<reference evidence="1 2" key="1">
    <citation type="submission" date="2021-01" db="EMBL/GenBank/DDBJ databases">
        <title>C459-1 draft genome sequence.</title>
        <authorList>
            <person name="Zhang X.-F."/>
        </authorList>
    </citation>
    <scope>NUCLEOTIDE SEQUENCE [LARGE SCALE GENOMIC DNA]</scope>
    <source>
        <strain evidence="2">C459-1</strain>
    </source>
</reference>
<gene>
    <name evidence="1" type="ORF">JKG61_04680</name>
</gene>
<dbReference type="Proteomes" id="UP000625283">
    <property type="component" value="Unassembled WGS sequence"/>
</dbReference>